<dbReference type="EMBL" id="VSRR010015104">
    <property type="protein sequence ID" value="MPC57812.1"/>
    <property type="molecule type" value="Genomic_DNA"/>
</dbReference>
<protein>
    <submittedName>
        <fullName evidence="1">Uncharacterized protein</fullName>
    </submittedName>
</protein>
<keyword evidence="2" id="KW-1185">Reference proteome</keyword>
<proteinExistence type="predicted"/>
<dbReference type="AlphaFoldDB" id="A0A5B7GFV0"/>
<reference evidence="1 2" key="1">
    <citation type="submission" date="2019-05" db="EMBL/GenBank/DDBJ databases">
        <title>Another draft genome of Portunus trituberculatus and its Hox gene families provides insights of decapod evolution.</title>
        <authorList>
            <person name="Jeong J.-H."/>
            <person name="Song I."/>
            <person name="Kim S."/>
            <person name="Choi T."/>
            <person name="Kim D."/>
            <person name="Ryu S."/>
            <person name="Kim W."/>
        </authorList>
    </citation>
    <scope>NUCLEOTIDE SEQUENCE [LARGE SCALE GENOMIC DNA]</scope>
    <source>
        <tissue evidence="1">Muscle</tissue>
    </source>
</reference>
<evidence type="ECO:0000313" key="2">
    <source>
        <dbReference type="Proteomes" id="UP000324222"/>
    </source>
</evidence>
<organism evidence="1 2">
    <name type="scientific">Portunus trituberculatus</name>
    <name type="common">Swimming crab</name>
    <name type="synonym">Neptunus trituberculatus</name>
    <dbReference type="NCBI Taxonomy" id="210409"/>
    <lineage>
        <taxon>Eukaryota</taxon>
        <taxon>Metazoa</taxon>
        <taxon>Ecdysozoa</taxon>
        <taxon>Arthropoda</taxon>
        <taxon>Crustacea</taxon>
        <taxon>Multicrustacea</taxon>
        <taxon>Malacostraca</taxon>
        <taxon>Eumalacostraca</taxon>
        <taxon>Eucarida</taxon>
        <taxon>Decapoda</taxon>
        <taxon>Pleocyemata</taxon>
        <taxon>Brachyura</taxon>
        <taxon>Eubrachyura</taxon>
        <taxon>Portunoidea</taxon>
        <taxon>Portunidae</taxon>
        <taxon>Portuninae</taxon>
        <taxon>Portunus</taxon>
    </lineage>
</organism>
<name>A0A5B7GFV0_PORTR</name>
<sequence>MGGGSRYTANSSFNTPFVTCQPAHLIPSTNTAHPRRQLLTLTSTSTPRGIGFLGATVHSSEGESGEGGE</sequence>
<dbReference type="Proteomes" id="UP000324222">
    <property type="component" value="Unassembled WGS sequence"/>
</dbReference>
<accession>A0A5B7GFV0</accession>
<evidence type="ECO:0000313" key="1">
    <source>
        <dbReference type="EMBL" id="MPC57812.1"/>
    </source>
</evidence>
<comment type="caution">
    <text evidence="1">The sequence shown here is derived from an EMBL/GenBank/DDBJ whole genome shotgun (WGS) entry which is preliminary data.</text>
</comment>
<gene>
    <name evidence="1" type="ORF">E2C01_051800</name>
</gene>